<accession>X0S995</accession>
<name>X0S995_9ZZZZ</name>
<dbReference type="EMBL" id="BARS01003102">
    <property type="protein sequence ID" value="GAF77584.1"/>
    <property type="molecule type" value="Genomic_DNA"/>
</dbReference>
<sequence length="146" mass="15511">MDVGGGDADYLTSDVQTGGGYLTNPVVVTLEAKFKNPEPLLPGTSYKTSVMIDRYTVTYTSPEGDPVPAAFESRLAVVCEVDASVDVEIVAVRAEAKTDPPLNALIGTLNVIWAVAEIRFIGHDLAGNGVEATGYITLYFADWADP</sequence>
<gene>
    <name evidence="1" type="ORF">S01H1_05973</name>
</gene>
<evidence type="ECO:0000313" key="1">
    <source>
        <dbReference type="EMBL" id="GAF77584.1"/>
    </source>
</evidence>
<comment type="caution">
    <text evidence="1">The sequence shown here is derived from an EMBL/GenBank/DDBJ whole genome shotgun (WGS) entry which is preliminary data.</text>
</comment>
<reference evidence="1" key="1">
    <citation type="journal article" date="2014" name="Front. Microbiol.">
        <title>High frequency of phylogenetically diverse reductive dehalogenase-homologous genes in deep subseafloor sedimentary metagenomes.</title>
        <authorList>
            <person name="Kawai M."/>
            <person name="Futagami T."/>
            <person name="Toyoda A."/>
            <person name="Takaki Y."/>
            <person name="Nishi S."/>
            <person name="Hori S."/>
            <person name="Arai W."/>
            <person name="Tsubouchi T."/>
            <person name="Morono Y."/>
            <person name="Uchiyama I."/>
            <person name="Ito T."/>
            <person name="Fujiyama A."/>
            <person name="Inagaki F."/>
            <person name="Takami H."/>
        </authorList>
    </citation>
    <scope>NUCLEOTIDE SEQUENCE</scope>
    <source>
        <strain evidence="1">Expedition CK06-06</strain>
    </source>
</reference>
<proteinExistence type="predicted"/>
<dbReference type="AlphaFoldDB" id="X0S995"/>
<organism evidence="1">
    <name type="scientific">marine sediment metagenome</name>
    <dbReference type="NCBI Taxonomy" id="412755"/>
    <lineage>
        <taxon>unclassified sequences</taxon>
        <taxon>metagenomes</taxon>
        <taxon>ecological metagenomes</taxon>
    </lineage>
</organism>
<protein>
    <submittedName>
        <fullName evidence="1">Uncharacterized protein</fullName>
    </submittedName>
</protein>